<dbReference type="Pfam" id="PF13649">
    <property type="entry name" value="Methyltransf_25"/>
    <property type="match status" value="1"/>
</dbReference>
<dbReference type="Proteomes" id="UP000003586">
    <property type="component" value="Chromosome"/>
</dbReference>
<feature type="domain" description="Methyltransferase" evidence="3">
    <location>
        <begin position="55"/>
        <end position="154"/>
    </location>
</feature>
<evidence type="ECO:0000256" key="1">
    <source>
        <dbReference type="ARBA" id="ARBA00022603"/>
    </source>
</evidence>
<dbReference type="KEGG" id="nso:NIASO_18305"/>
<dbReference type="EMBL" id="CP007035">
    <property type="protein sequence ID" value="AHF16598.1"/>
    <property type="molecule type" value="Genomic_DNA"/>
</dbReference>
<dbReference type="Gene3D" id="3.40.50.150">
    <property type="entry name" value="Vaccinia Virus protein VP39"/>
    <property type="match status" value="1"/>
</dbReference>
<proteinExistence type="predicted"/>
<dbReference type="PANTHER" id="PTHR43861">
    <property type="entry name" value="TRANS-ACONITATE 2-METHYLTRANSFERASE-RELATED"/>
    <property type="match status" value="1"/>
</dbReference>
<dbReference type="HOGENOM" id="CLU_081790_1_0_10"/>
<gene>
    <name evidence="4" type="ORF">NIASO_18305</name>
</gene>
<organism evidence="4 5">
    <name type="scientific">Niabella soli DSM 19437</name>
    <dbReference type="NCBI Taxonomy" id="929713"/>
    <lineage>
        <taxon>Bacteria</taxon>
        <taxon>Pseudomonadati</taxon>
        <taxon>Bacteroidota</taxon>
        <taxon>Chitinophagia</taxon>
        <taxon>Chitinophagales</taxon>
        <taxon>Chitinophagaceae</taxon>
        <taxon>Niabella</taxon>
    </lineage>
</organism>
<dbReference type="AlphaFoldDB" id="W0F455"/>
<evidence type="ECO:0000313" key="5">
    <source>
        <dbReference type="Proteomes" id="UP000003586"/>
    </source>
</evidence>
<keyword evidence="5" id="KW-1185">Reference proteome</keyword>
<evidence type="ECO:0000256" key="2">
    <source>
        <dbReference type="ARBA" id="ARBA00022679"/>
    </source>
</evidence>
<name>W0F455_9BACT</name>
<dbReference type="GO" id="GO:0008168">
    <property type="term" value="F:methyltransferase activity"/>
    <property type="evidence" value="ECO:0007669"/>
    <property type="project" value="UniProtKB-KW"/>
</dbReference>
<accession>W0F455</accession>
<dbReference type="PANTHER" id="PTHR43861:SF1">
    <property type="entry name" value="TRANS-ACONITATE 2-METHYLTRANSFERASE"/>
    <property type="match status" value="1"/>
</dbReference>
<dbReference type="InterPro" id="IPR041698">
    <property type="entry name" value="Methyltransf_25"/>
</dbReference>
<keyword evidence="1 4" id="KW-0489">Methyltransferase</keyword>
<dbReference type="eggNOG" id="COG2226">
    <property type="taxonomic scope" value="Bacteria"/>
</dbReference>
<dbReference type="STRING" id="929713.NIASO_18305"/>
<dbReference type="InterPro" id="IPR029063">
    <property type="entry name" value="SAM-dependent_MTases_sf"/>
</dbReference>
<dbReference type="RefSeq" id="WP_008587963.1">
    <property type="nucleotide sequence ID" value="NZ_CP007035.1"/>
</dbReference>
<dbReference type="OrthoDB" id="9770553at2"/>
<evidence type="ECO:0000259" key="3">
    <source>
        <dbReference type="Pfam" id="PF13649"/>
    </source>
</evidence>
<evidence type="ECO:0000313" key="4">
    <source>
        <dbReference type="EMBL" id="AHF16598.1"/>
    </source>
</evidence>
<dbReference type="CDD" id="cd02440">
    <property type="entry name" value="AdoMet_MTases"/>
    <property type="match status" value="1"/>
</dbReference>
<reference evidence="4 5" key="1">
    <citation type="submission" date="2013-12" db="EMBL/GenBank/DDBJ databases">
        <authorList>
            <consortium name="DOE Joint Genome Institute"/>
            <person name="Eisen J."/>
            <person name="Huntemann M."/>
            <person name="Han J."/>
            <person name="Chen A."/>
            <person name="Kyrpides N."/>
            <person name="Mavromatis K."/>
            <person name="Markowitz V."/>
            <person name="Palaniappan K."/>
            <person name="Ivanova N."/>
            <person name="Schaumberg A."/>
            <person name="Pati A."/>
            <person name="Liolios K."/>
            <person name="Nordberg H.P."/>
            <person name="Cantor M.N."/>
            <person name="Hua S.X."/>
            <person name="Woyke T."/>
        </authorList>
    </citation>
    <scope>NUCLEOTIDE SEQUENCE [LARGE SCALE GENOMIC DNA]</scope>
    <source>
        <strain evidence="5">DSM 19437</strain>
    </source>
</reference>
<keyword evidence="2 4" id="KW-0808">Transferase</keyword>
<sequence length="238" mass="26934">MHNKSTIEEIEARFDKDVARFSNLETGQQTTLDASFTMELITDGIAAMDPHPKRILDIGCGAGNYPVKLLSKMITNPDITLADLSQPMLDKARERIQPLTTGMVQTVKGDFRTIPLEENSFDAIIATAVLHHLRDDVDWETAFARLYHLLRPGGSLWIFDLVAQEHPAIQGLLFKERYGHYLASLKDATYRDQVFAYIEQEDSPRSVMYQANLLKQAGFRSVDILHKNLCFASFVAFK</sequence>
<dbReference type="GO" id="GO:0032259">
    <property type="term" value="P:methylation"/>
    <property type="evidence" value="ECO:0007669"/>
    <property type="project" value="UniProtKB-KW"/>
</dbReference>
<protein>
    <submittedName>
        <fullName evidence="4">Methyltransferase type 11</fullName>
    </submittedName>
</protein>
<dbReference type="SUPFAM" id="SSF53335">
    <property type="entry name" value="S-adenosyl-L-methionine-dependent methyltransferases"/>
    <property type="match status" value="1"/>
</dbReference>